<evidence type="ECO:0000313" key="2">
    <source>
        <dbReference type="EMBL" id="SVE20610.1"/>
    </source>
</evidence>
<dbReference type="EMBL" id="UINC01201322">
    <property type="protein sequence ID" value="SVE20610.1"/>
    <property type="molecule type" value="Genomic_DNA"/>
</dbReference>
<reference evidence="2" key="1">
    <citation type="submission" date="2018-05" db="EMBL/GenBank/DDBJ databases">
        <authorList>
            <person name="Lanie J.A."/>
            <person name="Ng W.-L."/>
            <person name="Kazmierczak K.M."/>
            <person name="Andrzejewski T.M."/>
            <person name="Davidsen T.M."/>
            <person name="Wayne K.J."/>
            <person name="Tettelin H."/>
            <person name="Glass J.I."/>
            <person name="Rusch D."/>
            <person name="Podicherti R."/>
            <person name="Tsui H.-C.T."/>
            <person name="Winkler M.E."/>
        </authorList>
    </citation>
    <scope>NUCLEOTIDE SEQUENCE</scope>
</reference>
<feature type="non-terminal residue" evidence="2">
    <location>
        <position position="1"/>
    </location>
</feature>
<accession>A0A383BLA4</accession>
<evidence type="ECO:0000256" key="1">
    <source>
        <dbReference type="SAM" id="MobiDB-lite"/>
    </source>
</evidence>
<dbReference type="AlphaFoldDB" id="A0A383BLA4"/>
<name>A0A383BLA4_9ZZZZ</name>
<protein>
    <submittedName>
        <fullName evidence="2">Uncharacterized protein</fullName>
    </submittedName>
</protein>
<proteinExistence type="predicted"/>
<gene>
    <name evidence="2" type="ORF">METZ01_LOCUS473464</name>
</gene>
<feature type="non-terminal residue" evidence="2">
    <location>
        <position position="41"/>
    </location>
</feature>
<sequence length="41" mass="4412">VARRIGALRAGGQRAGDPWPFRAGQGQDQFSSDLYDLAHGL</sequence>
<feature type="region of interest" description="Disordered" evidence="1">
    <location>
        <begin position="1"/>
        <end position="27"/>
    </location>
</feature>
<organism evidence="2">
    <name type="scientific">marine metagenome</name>
    <dbReference type="NCBI Taxonomy" id="408172"/>
    <lineage>
        <taxon>unclassified sequences</taxon>
        <taxon>metagenomes</taxon>
        <taxon>ecological metagenomes</taxon>
    </lineage>
</organism>